<dbReference type="EMBL" id="CBLU010000013">
    <property type="protein sequence ID" value="CDG04838.1"/>
    <property type="molecule type" value="Genomic_DNA"/>
</dbReference>
<evidence type="ECO:0000313" key="1">
    <source>
        <dbReference type="EMBL" id="CDG04838.1"/>
    </source>
</evidence>
<organism evidence="1 2">
    <name type="scientific">Lactococcus lactis subsp. lactis A12</name>
    <dbReference type="NCBI Taxonomy" id="1137134"/>
    <lineage>
        <taxon>Bacteria</taxon>
        <taxon>Bacillati</taxon>
        <taxon>Bacillota</taxon>
        <taxon>Bacilli</taxon>
        <taxon>Lactobacillales</taxon>
        <taxon>Streptococcaceae</taxon>
        <taxon>Lactococcus</taxon>
    </lineage>
</organism>
<sequence length="432" mass="50885">MKLEISESIEVDTKKLIEEYGQLLTESSKQSIIKNNYKFKGLTTVKDSVIAQLENQFESVKVISKKGRYGGTSFKLKGFKGVVEYNPYKNNGGQSLDWTNEILVIRELINQEVALGQNENFYKGFTVNQLFEKMVGFNKYKIKAIAKEEVSKHRIFTLAGKQKEDEFGLRDTVNNLVRNQRHIYMAKIEEELSKTNHRISYLDSNRNKIDAEKYEEYMIFKKEVETKIKAENNRLKELKNKNFKLGLSTKDFDIKNEVQLVKEVDNAVQEKFGFKYAYRLFNVFDEIQVGGEGDIDKVRENYFNRIMKNASSSQKNHQQTEEINYSEKPFYRLVHAGLYVEVMKSIFSKLVNFESKTESNTVDVLDNSVAEDDDEAYQEFLFNVAQYEAEQEEHDYFYNQDYYVDVERILHEMKNPLSDEECEERYKELFEY</sequence>
<proteinExistence type="predicted"/>
<dbReference type="RefSeq" id="WP_021722698.1">
    <property type="nucleotide sequence ID" value="NZ_CBLU010000013.1"/>
</dbReference>
<dbReference type="AlphaFoldDB" id="S6EZM2"/>
<protein>
    <submittedName>
        <fullName evidence="1">Uncharacterized protein</fullName>
    </submittedName>
</protein>
<name>S6EZM2_LACLL</name>
<accession>S6EZM2</accession>
<reference evidence="1 2" key="1">
    <citation type="journal article" date="2013" name="Appl. Environ. Microbiol.">
        <title>The Carbohydrate Metabolism Signature of Lactococcus lactis Strain A12 Reveals Its Sourdough Ecosystem Origin.</title>
        <authorList>
            <person name="Passerini D."/>
            <person name="Coddeville M."/>
            <person name="Le Bourgeois P."/>
            <person name="Loubiere P."/>
            <person name="Ritzenthaler P."/>
            <person name="Fontagne-Faucher C."/>
            <person name="Daveran-Mingot M.L."/>
            <person name="Cocaign-Bousquet M."/>
        </authorList>
    </citation>
    <scope>NUCLEOTIDE SEQUENCE [LARGE SCALE GENOMIC DNA]</scope>
    <source>
        <strain evidence="1 2">A12</strain>
    </source>
</reference>
<dbReference type="Proteomes" id="UP000015361">
    <property type="component" value="Unassembled WGS sequence"/>
</dbReference>
<gene>
    <name evidence="1" type="primary">LACR_0677</name>
    <name evidence="1" type="ORF">O9U_01985</name>
</gene>
<evidence type="ECO:0000313" key="2">
    <source>
        <dbReference type="Proteomes" id="UP000015361"/>
    </source>
</evidence>
<comment type="caution">
    <text evidence="1">The sequence shown here is derived from an EMBL/GenBank/DDBJ whole genome shotgun (WGS) entry which is preliminary data.</text>
</comment>